<dbReference type="AlphaFoldDB" id="A0A409VUB8"/>
<feature type="region of interest" description="Disordered" evidence="1">
    <location>
        <begin position="206"/>
        <end position="303"/>
    </location>
</feature>
<accession>A0A409VUB8</accession>
<feature type="compositionally biased region" description="Polar residues" evidence="1">
    <location>
        <begin position="249"/>
        <end position="261"/>
    </location>
</feature>
<feature type="compositionally biased region" description="Low complexity" evidence="1">
    <location>
        <begin position="216"/>
        <end position="241"/>
    </location>
</feature>
<evidence type="ECO:0000313" key="3">
    <source>
        <dbReference type="Proteomes" id="UP000284842"/>
    </source>
</evidence>
<name>A0A409VUB8_9AGAR</name>
<dbReference type="Proteomes" id="UP000284842">
    <property type="component" value="Unassembled WGS sequence"/>
</dbReference>
<sequence length="373" mass="41223">MQNQNSSPSFIYPSTPSTSRHPLSFRPLNSSPLVGVDFDEFDTHSSSPGSPKSSPLLDAQARRKSQYKSLGRTVQTPTTGSRIASLPPASVSSKAYRTRLFTTGNAATGTLDSQKAFIRDRFRARCIERAVNAREKAIKGKRSSASHADDSMDLGDEEEDDAFLMQDELFRRILKQTDRSRQHAYSVSYYDEVGSSFDPDLEDVGEWESELAKPPTSTDTRFSSTSRRTSSVASPSRSATSNAYRYAQPATTPLISRTQFDPSAFVTPPSRNARRTPMISQSPFPEPADPDFWNDSQEAEEDIDPALLDDEELQAYAEEYARLEAAAAFEDIPEDELFDLNWYNENESAAPNSSTGTSTNAPTAPADDEMDLS</sequence>
<comment type="caution">
    <text evidence="2">The sequence shown here is derived from an EMBL/GenBank/DDBJ whole genome shotgun (WGS) entry which is preliminary data.</text>
</comment>
<feature type="compositionally biased region" description="Low complexity" evidence="1">
    <location>
        <begin position="45"/>
        <end position="55"/>
    </location>
</feature>
<dbReference type="OrthoDB" id="3268127at2759"/>
<dbReference type="InParanoid" id="A0A409VUB8"/>
<evidence type="ECO:0000313" key="2">
    <source>
        <dbReference type="EMBL" id="PPQ69843.1"/>
    </source>
</evidence>
<reference evidence="2 3" key="1">
    <citation type="journal article" date="2018" name="Evol. Lett.">
        <title>Horizontal gene cluster transfer increased hallucinogenic mushroom diversity.</title>
        <authorList>
            <person name="Reynolds H.T."/>
            <person name="Vijayakumar V."/>
            <person name="Gluck-Thaler E."/>
            <person name="Korotkin H.B."/>
            <person name="Matheny P.B."/>
            <person name="Slot J.C."/>
        </authorList>
    </citation>
    <scope>NUCLEOTIDE SEQUENCE [LARGE SCALE GENOMIC DNA]</scope>
    <source>
        <strain evidence="2 3">2629</strain>
    </source>
</reference>
<feature type="compositionally biased region" description="Polar residues" evidence="1">
    <location>
        <begin position="1"/>
        <end position="32"/>
    </location>
</feature>
<dbReference type="EMBL" id="NHTK01005973">
    <property type="protein sequence ID" value="PPQ69843.1"/>
    <property type="molecule type" value="Genomic_DNA"/>
</dbReference>
<evidence type="ECO:0000256" key="1">
    <source>
        <dbReference type="SAM" id="MobiDB-lite"/>
    </source>
</evidence>
<proteinExistence type="predicted"/>
<feature type="region of interest" description="Disordered" evidence="1">
    <location>
        <begin position="136"/>
        <end position="155"/>
    </location>
</feature>
<feature type="compositionally biased region" description="Polar residues" evidence="1">
    <location>
        <begin position="72"/>
        <end position="82"/>
    </location>
</feature>
<feature type="region of interest" description="Disordered" evidence="1">
    <location>
        <begin position="1"/>
        <end position="91"/>
    </location>
</feature>
<feature type="region of interest" description="Disordered" evidence="1">
    <location>
        <begin position="339"/>
        <end position="373"/>
    </location>
</feature>
<gene>
    <name evidence="2" type="ORF">CVT24_003182</name>
</gene>
<keyword evidence="3" id="KW-1185">Reference proteome</keyword>
<protein>
    <submittedName>
        <fullName evidence="2">Uncharacterized protein</fullName>
    </submittedName>
</protein>
<feature type="compositionally biased region" description="Polar residues" evidence="1">
    <location>
        <begin position="343"/>
        <end position="362"/>
    </location>
</feature>
<organism evidence="2 3">
    <name type="scientific">Panaeolus cyanescens</name>
    <dbReference type="NCBI Taxonomy" id="181874"/>
    <lineage>
        <taxon>Eukaryota</taxon>
        <taxon>Fungi</taxon>
        <taxon>Dikarya</taxon>
        <taxon>Basidiomycota</taxon>
        <taxon>Agaricomycotina</taxon>
        <taxon>Agaricomycetes</taxon>
        <taxon>Agaricomycetidae</taxon>
        <taxon>Agaricales</taxon>
        <taxon>Agaricineae</taxon>
        <taxon>Galeropsidaceae</taxon>
        <taxon>Panaeolus</taxon>
    </lineage>
</organism>